<feature type="transmembrane region" description="Helical" evidence="13">
    <location>
        <begin position="175"/>
        <end position="199"/>
    </location>
</feature>
<dbReference type="EMBL" id="CP163431">
    <property type="protein sequence ID" value="XDQ07073.1"/>
    <property type="molecule type" value="Genomic_DNA"/>
</dbReference>
<evidence type="ECO:0000256" key="6">
    <source>
        <dbReference type="ARBA" id="ARBA00022826"/>
    </source>
</evidence>
<keyword evidence="9" id="KW-0406">Ion transport</keyword>
<accession>A0AB39MQN6</accession>
<keyword evidence="10 13" id="KW-0472">Membrane</keyword>
<feature type="transmembrane region" description="Helical" evidence="13">
    <location>
        <begin position="26"/>
        <end position="47"/>
    </location>
</feature>
<keyword evidence="7" id="KW-0630">Potassium</keyword>
<keyword evidence="4" id="KW-0633">Potassium transport</keyword>
<keyword evidence="11" id="KW-0407">Ion channel</keyword>
<proteinExistence type="inferred from homology"/>
<gene>
    <name evidence="14" type="ORF">AB5J58_45855</name>
</gene>
<dbReference type="GO" id="GO:0016020">
    <property type="term" value="C:membrane"/>
    <property type="evidence" value="ECO:0007669"/>
    <property type="project" value="UniProtKB-SubCell"/>
</dbReference>
<feature type="transmembrane region" description="Helical" evidence="13">
    <location>
        <begin position="67"/>
        <end position="83"/>
    </location>
</feature>
<protein>
    <submittedName>
        <fullName evidence="14">TMEM175 family protein</fullName>
    </submittedName>
</protein>
<keyword evidence="5 13" id="KW-0812">Transmembrane</keyword>
<evidence type="ECO:0000313" key="14">
    <source>
        <dbReference type="EMBL" id="XDQ07073.1"/>
    </source>
</evidence>
<dbReference type="RefSeq" id="WP_369191904.1">
    <property type="nucleotide sequence ID" value="NZ_CP163431.1"/>
</dbReference>
<evidence type="ECO:0000256" key="12">
    <source>
        <dbReference type="ARBA" id="ARBA00034430"/>
    </source>
</evidence>
<keyword evidence="8 13" id="KW-1133">Transmembrane helix</keyword>
<sequence>MDVSTDHELPSADEDMEIRAVSAERLTFFGDAVVAIALTLLALELPVPEGSTNSEMWHSATSHRESYLAFMISFVVIAAHWRAHHRVFRHVTATNSRLTSYTMYWLLTLVITPFATDVIGGHGAFQSRFIFYAAVQCAACLLFILMVREIPREGLARPGTPPEIFSRSIRRIGMVALGFLISIPVSLVTHWAYVCWIVVPLVDSVIDTRKGRTTAQGSED</sequence>
<dbReference type="Pfam" id="PF06736">
    <property type="entry name" value="TMEM175"/>
    <property type="match status" value="1"/>
</dbReference>
<evidence type="ECO:0000256" key="8">
    <source>
        <dbReference type="ARBA" id="ARBA00022989"/>
    </source>
</evidence>
<evidence type="ECO:0000256" key="2">
    <source>
        <dbReference type="ARBA" id="ARBA00006920"/>
    </source>
</evidence>
<feature type="transmembrane region" description="Helical" evidence="13">
    <location>
        <begin position="104"/>
        <end position="123"/>
    </location>
</feature>
<evidence type="ECO:0000256" key="4">
    <source>
        <dbReference type="ARBA" id="ARBA00022538"/>
    </source>
</evidence>
<dbReference type="InterPro" id="IPR010617">
    <property type="entry name" value="TMEM175-like"/>
</dbReference>
<evidence type="ECO:0000256" key="5">
    <source>
        <dbReference type="ARBA" id="ARBA00022692"/>
    </source>
</evidence>
<reference evidence="14" key="1">
    <citation type="submission" date="2024-07" db="EMBL/GenBank/DDBJ databases">
        <authorList>
            <person name="Yu S.T."/>
        </authorList>
    </citation>
    <scope>NUCLEOTIDE SEQUENCE</scope>
    <source>
        <strain evidence="14">R08</strain>
    </source>
</reference>
<evidence type="ECO:0000256" key="13">
    <source>
        <dbReference type="SAM" id="Phobius"/>
    </source>
</evidence>
<comment type="subcellular location">
    <subcellularLocation>
        <location evidence="1">Membrane</location>
        <topology evidence="1">Multi-pass membrane protein</topology>
    </subcellularLocation>
</comment>
<evidence type="ECO:0000256" key="10">
    <source>
        <dbReference type="ARBA" id="ARBA00023136"/>
    </source>
</evidence>
<evidence type="ECO:0000256" key="1">
    <source>
        <dbReference type="ARBA" id="ARBA00004141"/>
    </source>
</evidence>
<keyword evidence="6" id="KW-0631">Potassium channel</keyword>
<comment type="similarity">
    <text evidence="2">Belongs to the TMEM175 family.</text>
</comment>
<dbReference type="AlphaFoldDB" id="A0AB39MQN6"/>
<organism evidence="14">
    <name type="scientific">Streptomyces sp. R08</name>
    <dbReference type="NCBI Taxonomy" id="3238624"/>
    <lineage>
        <taxon>Bacteria</taxon>
        <taxon>Bacillati</taxon>
        <taxon>Actinomycetota</taxon>
        <taxon>Actinomycetes</taxon>
        <taxon>Kitasatosporales</taxon>
        <taxon>Streptomycetaceae</taxon>
        <taxon>Streptomyces</taxon>
    </lineage>
</organism>
<evidence type="ECO:0000256" key="9">
    <source>
        <dbReference type="ARBA" id="ARBA00023065"/>
    </source>
</evidence>
<name>A0AB39MQN6_9ACTN</name>
<feature type="transmembrane region" description="Helical" evidence="13">
    <location>
        <begin position="129"/>
        <end position="147"/>
    </location>
</feature>
<evidence type="ECO:0000256" key="7">
    <source>
        <dbReference type="ARBA" id="ARBA00022958"/>
    </source>
</evidence>
<evidence type="ECO:0000256" key="3">
    <source>
        <dbReference type="ARBA" id="ARBA00022448"/>
    </source>
</evidence>
<keyword evidence="3" id="KW-0813">Transport</keyword>
<comment type="catalytic activity">
    <reaction evidence="12">
        <text>K(+)(in) = K(+)(out)</text>
        <dbReference type="Rhea" id="RHEA:29463"/>
        <dbReference type="ChEBI" id="CHEBI:29103"/>
    </reaction>
</comment>
<dbReference type="GO" id="GO:0005267">
    <property type="term" value="F:potassium channel activity"/>
    <property type="evidence" value="ECO:0007669"/>
    <property type="project" value="UniProtKB-KW"/>
</dbReference>
<evidence type="ECO:0000256" key="11">
    <source>
        <dbReference type="ARBA" id="ARBA00023303"/>
    </source>
</evidence>
<dbReference type="GO" id="GO:0015252">
    <property type="term" value="F:proton channel activity"/>
    <property type="evidence" value="ECO:0007669"/>
    <property type="project" value="InterPro"/>
</dbReference>